<evidence type="ECO:0000256" key="6">
    <source>
        <dbReference type="ARBA" id="ARBA00022840"/>
    </source>
</evidence>
<evidence type="ECO:0000256" key="9">
    <source>
        <dbReference type="PROSITE-ProRule" id="PRU10141"/>
    </source>
</evidence>
<evidence type="ECO:0000256" key="5">
    <source>
        <dbReference type="ARBA" id="ARBA00022777"/>
    </source>
</evidence>
<feature type="region of interest" description="Disordered" evidence="10">
    <location>
        <begin position="276"/>
        <end position="316"/>
    </location>
</feature>
<dbReference type="PROSITE" id="PS00107">
    <property type="entry name" value="PROTEIN_KINASE_ATP"/>
    <property type="match status" value="1"/>
</dbReference>
<evidence type="ECO:0000313" key="13">
    <source>
        <dbReference type="Proteomes" id="UP000199475"/>
    </source>
</evidence>
<feature type="compositionally biased region" description="Basic and acidic residues" evidence="10">
    <location>
        <begin position="408"/>
        <end position="438"/>
    </location>
</feature>
<dbReference type="FunFam" id="1.10.510.10:FF:000021">
    <property type="entry name" value="Serine/threonine protein kinase"/>
    <property type="match status" value="1"/>
</dbReference>
<dbReference type="STRING" id="686624.SAMN04488242_0023"/>
<evidence type="ECO:0000256" key="1">
    <source>
        <dbReference type="ARBA" id="ARBA00012513"/>
    </source>
</evidence>
<dbReference type="CDD" id="cd14014">
    <property type="entry name" value="STKc_PknB_like"/>
    <property type="match status" value="1"/>
</dbReference>
<dbReference type="GO" id="GO:0005524">
    <property type="term" value="F:ATP binding"/>
    <property type="evidence" value="ECO:0007669"/>
    <property type="project" value="UniProtKB-UniRule"/>
</dbReference>
<keyword evidence="13" id="KW-1185">Reference proteome</keyword>
<evidence type="ECO:0000256" key="2">
    <source>
        <dbReference type="ARBA" id="ARBA00022527"/>
    </source>
</evidence>
<dbReference type="EMBL" id="FNGP01000001">
    <property type="protein sequence ID" value="SDL06861.1"/>
    <property type="molecule type" value="Genomic_DNA"/>
</dbReference>
<dbReference type="SMART" id="SM00220">
    <property type="entry name" value="S_TKc"/>
    <property type="match status" value="1"/>
</dbReference>
<evidence type="ECO:0000313" key="12">
    <source>
        <dbReference type="EMBL" id="SDL06861.1"/>
    </source>
</evidence>
<dbReference type="InterPro" id="IPR017441">
    <property type="entry name" value="Protein_kinase_ATP_BS"/>
</dbReference>
<feature type="domain" description="Protein kinase" evidence="11">
    <location>
        <begin position="18"/>
        <end position="285"/>
    </location>
</feature>
<feature type="region of interest" description="Disordered" evidence="10">
    <location>
        <begin position="172"/>
        <end position="197"/>
    </location>
</feature>
<dbReference type="Proteomes" id="UP000199475">
    <property type="component" value="Unassembled WGS sequence"/>
</dbReference>
<comment type="catalytic activity">
    <reaction evidence="7">
        <text>L-threonyl-[protein] + ATP = O-phospho-L-threonyl-[protein] + ADP + H(+)</text>
        <dbReference type="Rhea" id="RHEA:46608"/>
        <dbReference type="Rhea" id="RHEA-COMP:11060"/>
        <dbReference type="Rhea" id="RHEA-COMP:11605"/>
        <dbReference type="ChEBI" id="CHEBI:15378"/>
        <dbReference type="ChEBI" id="CHEBI:30013"/>
        <dbReference type="ChEBI" id="CHEBI:30616"/>
        <dbReference type="ChEBI" id="CHEBI:61977"/>
        <dbReference type="ChEBI" id="CHEBI:456216"/>
        <dbReference type="EC" id="2.7.11.1"/>
    </reaction>
</comment>
<dbReference type="GO" id="GO:0004674">
    <property type="term" value="F:protein serine/threonine kinase activity"/>
    <property type="evidence" value="ECO:0007669"/>
    <property type="project" value="UniProtKB-KW"/>
</dbReference>
<dbReference type="PROSITE" id="PS50011">
    <property type="entry name" value="PROTEIN_KINASE_DOM"/>
    <property type="match status" value="1"/>
</dbReference>
<dbReference type="EC" id="2.7.11.1" evidence="1"/>
<keyword evidence="4 9" id="KW-0547">Nucleotide-binding</keyword>
<comment type="catalytic activity">
    <reaction evidence="8">
        <text>L-seryl-[protein] + ATP = O-phospho-L-seryl-[protein] + ADP + H(+)</text>
        <dbReference type="Rhea" id="RHEA:17989"/>
        <dbReference type="Rhea" id="RHEA-COMP:9863"/>
        <dbReference type="Rhea" id="RHEA-COMP:11604"/>
        <dbReference type="ChEBI" id="CHEBI:15378"/>
        <dbReference type="ChEBI" id="CHEBI:29999"/>
        <dbReference type="ChEBI" id="CHEBI:30616"/>
        <dbReference type="ChEBI" id="CHEBI:83421"/>
        <dbReference type="ChEBI" id="CHEBI:456216"/>
        <dbReference type="EC" id="2.7.11.1"/>
    </reaction>
</comment>
<dbReference type="Gene3D" id="1.10.510.10">
    <property type="entry name" value="Transferase(Phosphotransferase) domain 1"/>
    <property type="match status" value="1"/>
</dbReference>
<keyword evidence="2 12" id="KW-0723">Serine/threonine-protein kinase</keyword>
<feature type="region of interest" description="Disordered" evidence="10">
    <location>
        <begin position="361"/>
        <end position="484"/>
    </location>
</feature>
<gene>
    <name evidence="12" type="ORF">SAMN04488242_0023</name>
</gene>
<dbReference type="InterPro" id="IPR011009">
    <property type="entry name" value="Kinase-like_dom_sf"/>
</dbReference>
<evidence type="ECO:0000256" key="4">
    <source>
        <dbReference type="ARBA" id="ARBA00022741"/>
    </source>
</evidence>
<reference evidence="12 13" key="1">
    <citation type="submission" date="2016-10" db="EMBL/GenBank/DDBJ databases">
        <authorList>
            <person name="de Groot N.N."/>
        </authorList>
    </citation>
    <scope>NUCLEOTIDE SEQUENCE [LARGE SCALE GENOMIC DNA]</scope>
    <source>
        <strain evidence="12 13">CGMCC 1.9159</strain>
    </source>
</reference>
<sequence length="484" mass="50728">MDHPTTPLPEARLLAGRYRLAEQIGRGGMSTVFRAVDELLDREVAVKILDPASPVKDPAAAERFRREARATASLSHDHIVTVFDTGIDEGHAFLVMELLPHGTLAGELARRGPLPVDEVREIGAQVASALQAAHAAGLVHRDIKPGNIARADDGRIKVLDFGITRLLDEAHDEAGPLTSPDSILGTPQYLSPEQARGDAGDARSDLYALGCVLFTLLVGHPPYQGDSNLATLAMHTSAPVPDLAALRPDAPAPLVALVTALLSKDPEERPAPAGLVASRLERPASDAPTQVLGPAPRTDTPPTAVMDVPAPEGPGRRPAAAWILAAVAVAALGVGAFSLLSDDDPVAGPDPTSAPTVAALTEESPAAGSPTVPQPPPAEREEEPPAESASEDGDASDPAVAADVLSDAVKDAAKAEQLSKEDRRRIDEGLRELRRALKDDDEQGASDALSAIDQALSDSGRKGDFEEPFDELKDAVDDWKSAFD</sequence>
<dbReference type="Pfam" id="PF00069">
    <property type="entry name" value="Pkinase"/>
    <property type="match status" value="1"/>
</dbReference>
<evidence type="ECO:0000256" key="7">
    <source>
        <dbReference type="ARBA" id="ARBA00047899"/>
    </source>
</evidence>
<feature type="compositionally biased region" description="Acidic residues" evidence="10">
    <location>
        <begin position="380"/>
        <end position="395"/>
    </location>
</feature>
<dbReference type="FunFam" id="3.30.200.20:FF:000035">
    <property type="entry name" value="Serine/threonine protein kinase Stk1"/>
    <property type="match status" value="1"/>
</dbReference>
<dbReference type="SUPFAM" id="SSF56112">
    <property type="entry name" value="Protein kinase-like (PK-like)"/>
    <property type="match status" value="1"/>
</dbReference>
<dbReference type="InterPro" id="IPR000719">
    <property type="entry name" value="Prot_kinase_dom"/>
</dbReference>
<organism evidence="12 13">
    <name type="scientific">Tessaracoccus oleiagri</name>
    <dbReference type="NCBI Taxonomy" id="686624"/>
    <lineage>
        <taxon>Bacteria</taxon>
        <taxon>Bacillati</taxon>
        <taxon>Actinomycetota</taxon>
        <taxon>Actinomycetes</taxon>
        <taxon>Propionibacteriales</taxon>
        <taxon>Propionibacteriaceae</taxon>
        <taxon>Tessaracoccus</taxon>
    </lineage>
</organism>
<keyword evidence="6 9" id="KW-0067">ATP-binding</keyword>
<dbReference type="Gene3D" id="3.30.200.20">
    <property type="entry name" value="Phosphorylase Kinase, domain 1"/>
    <property type="match status" value="1"/>
</dbReference>
<keyword evidence="3" id="KW-0808">Transferase</keyword>
<protein>
    <recommendedName>
        <fullName evidence="1">non-specific serine/threonine protein kinase</fullName>
        <ecNumber evidence="1">2.7.11.1</ecNumber>
    </recommendedName>
</protein>
<dbReference type="AlphaFoldDB" id="A0A1G9H1S5"/>
<accession>A0A1G9H1S5</accession>
<evidence type="ECO:0000256" key="3">
    <source>
        <dbReference type="ARBA" id="ARBA00022679"/>
    </source>
</evidence>
<proteinExistence type="predicted"/>
<dbReference type="PANTHER" id="PTHR43289">
    <property type="entry name" value="MITOGEN-ACTIVATED PROTEIN KINASE KINASE KINASE 20-RELATED"/>
    <property type="match status" value="1"/>
</dbReference>
<dbReference type="PANTHER" id="PTHR43289:SF6">
    <property type="entry name" value="SERINE_THREONINE-PROTEIN KINASE NEKL-3"/>
    <property type="match status" value="1"/>
</dbReference>
<dbReference type="RefSeq" id="WP_176761589.1">
    <property type="nucleotide sequence ID" value="NZ_FNGP01000001.1"/>
</dbReference>
<feature type="compositionally biased region" description="Basic and acidic residues" evidence="10">
    <location>
        <begin position="459"/>
        <end position="484"/>
    </location>
</feature>
<feature type="binding site" evidence="9">
    <location>
        <position position="56"/>
    </location>
    <ligand>
        <name>ATP</name>
        <dbReference type="ChEBI" id="CHEBI:30616"/>
    </ligand>
</feature>
<name>A0A1G9H1S5_9ACTN</name>
<evidence type="ECO:0000259" key="11">
    <source>
        <dbReference type="PROSITE" id="PS50011"/>
    </source>
</evidence>
<dbReference type="GO" id="GO:0045717">
    <property type="term" value="P:negative regulation of fatty acid biosynthetic process"/>
    <property type="evidence" value="ECO:0007669"/>
    <property type="project" value="UniProtKB-ARBA"/>
</dbReference>
<evidence type="ECO:0000256" key="8">
    <source>
        <dbReference type="ARBA" id="ARBA00048679"/>
    </source>
</evidence>
<keyword evidence="5 12" id="KW-0418">Kinase</keyword>
<evidence type="ECO:0000256" key="10">
    <source>
        <dbReference type="SAM" id="MobiDB-lite"/>
    </source>
</evidence>